<accession>A0A4C1ZWH5</accession>
<dbReference type="EMBL" id="BGZK01002347">
    <property type="protein sequence ID" value="GBP93181.1"/>
    <property type="molecule type" value="Genomic_DNA"/>
</dbReference>
<dbReference type="AlphaFoldDB" id="A0A4C1ZWH5"/>
<keyword evidence="2" id="KW-1185">Reference proteome</keyword>
<proteinExistence type="predicted"/>
<dbReference type="Proteomes" id="UP000299102">
    <property type="component" value="Unassembled WGS sequence"/>
</dbReference>
<gene>
    <name evidence="1" type="ORF">EVAR_65259_1</name>
</gene>
<evidence type="ECO:0000313" key="1">
    <source>
        <dbReference type="EMBL" id="GBP93181.1"/>
    </source>
</evidence>
<name>A0A4C1ZWH5_EUMVA</name>
<reference evidence="1 2" key="1">
    <citation type="journal article" date="2019" name="Commun. Biol.">
        <title>The bagworm genome reveals a unique fibroin gene that provides high tensile strength.</title>
        <authorList>
            <person name="Kono N."/>
            <person name="Nakamura H."/>
            <person name="Ohtoshi R."/>
            <person name="Tomita M."/>
            <person name="Numata K."/>
            <person name="Arakawa K."/>
        </authorList>
    </citation>
    <scope>NUCLEOTIDE SEQUENCE [LARGE SCALE GENOMIC DNA]</scope>
</reference>
<organism evidence="1 2">
    <name type="scientific">Eumeta variegata</name>
    <name type="common">Bagworm moth</name>
    <name type="synonym">Eumeta japonica</name>
    <dbReference type="NCBI Taxonomy" id="151549"/>
    <lineage>
        <taxon>Eukaryota</taxon>
        <taxon>Metazoa</taxon>
        <taxon>Ecdysozoa</taxon>
        <taxon>Arthropoda</taxon>
        <taxon>Hexapoda</taxon>
        <taxon>Insecta</taxon>
        <taxon>Pterygota</taxon>
        <taxon>Neoptera</taxon>
        <taxon>Endopterygota</taxon>
        <taxon>Lepidoptera</taxon>
        <taxon>Glossata</taxon>
        <taxon>Ditrysia</taxon>
        <taxon>Tineoidea</taxon>
        <taxon>Psychidae</taxon>
        <taxon>Oiketicinae</taxon>
        <taxon>Eumeta</taxon>
    </lineage>
</organism>
<comment type="caution">
    <text evidence="1">The sequence shown here is derived from an EMBL/GenBank/DDBJ whole genome shotgun (WGS) entry which is preliminary data.</text>
</comment>
<protein>
    <submittedName>
        <fullName evidence="1">Uncharacterized protein</fullName>
    </submittedName>
</protein>
<sequence>MFGIEAVAVFVVGPCSGQLGCGTKWAGSRFGEIPPHRIYVRSGSFRSYVSFSNKVCRRVDMTQTLKPNPTIFHDIRLTSSALKSSFWSNEDRGQPMTVAMMQRRHRKPACSHILRRME</sequence>
<evidence type="ECO:0000313" key="2">
    <source>
        <dbReference type="Proteomes" id="UP000299102"/>
    </source>
</evidence>